<evidence type="ECO:0000313" key="9">
    <source>
        <dbReference type="EMBL" id="MCK2034936.1"/>
    </source>
</evidence>
<dbReference type="PANTHER" id="PTHR43227">
    <property type="entry name" value="BLL4140 PROTEIN"/>
    <property type="match status" value="1"/>
</dbReference>
<evidence type="ECO:0000313" key="10">
    <source>
        <dbReference type="Proteomes" id="UP001300096"/>
    </source>
</evidence>
<keyword evidence="6 7" id="KW-0472">Membrane</keyword>
<dbReference type="Pfam" id="PF00528">
    <property type="entry name" value="BPD_transp_1"/>
    <property type="match status" value="1"/>
</dbReference>
<protein>
    <submittedName>
        <fullName evidence="9">Sugar ABC transporter permease</fullName>
    </submittedName>
</protein>
<dbReference type="Gene3D" id="1.10.3720.10">
    <property type="entry name" value="MetI-like"/>
    <property type="match status" value="1"/>
</dbReference>
<keyword evidence="2 7" id="KW-0813">Transport</keyword>
<feature type="transmembrane region" description="Helical" evidence="7">
    <location>
        <begin position="97"/>
        <end position="118"/>
    </location>
</feature>
<dbReference type="SUPFAM" id="SSF161098">
    <property type="entry name" value="MetI-like"/>
    <property type="match status" value="1"/>
</dbReference>
<feature type="domain" description="ABC transmembrane type-1" evidence="8">
    <location>
        <begin position="93"/>
        <end position="309"/>
    </location>
</feature>
<accession>A0ABT0FB12</accession>
<evidence type="ECO:0000256" key="4">
    <source>
        <dbReference type="ARBA" id="ARBA00022692"/>
    </source>
</evidence>
<feature type="transmembrane region" description="Helical" evidence="7">
    <location>
        <begin position="227"/>
        <end position="248"/>
    </location>
</feature>
<keyword evidence="5 7" id="KW-1133">Transmembrane helix</keyword>
<comment type="subcellular location">
    <subcellularLocation>
        <location evidence="1 7">Cell membrane</location>
        <topology evidence="1 7">Multi-pass membrane protein</topology>
    </subcellularLocation>
</comment>
<proteinExistence type="inferred from homology"/>
<keyword evidence="10" id="KW-1185">Reference proteome</keyword>
<feature type="transmembrane region" description="Helical" evidence="7">
    <location>
        <begin position="182"/>
        <end position="206"/>
    </location>
</feature>
<evidence type="ECO:0000256" key="3">
    <source>
        <dbReference type="ARBA" id="ARBA00022475"/>
    </source>
</evidence>
<organism evidence="9 10">
    <name type="scientific">Microbacterium croceum</name>
    <dbReference type="NCBI Taxonomy" id="2851645"/>
    <lineage>
        <taxon>Bacteria</taxon>
        <taxon>Bacillati</taxon>
        <taxon>Actinomycetota</taxon>
        <taxon>Actinomycetes</taxon>
        <taxon>Micrococcales</taxon>
        <taxon>Microbacteriaceae</taxon>
        <taxon>Microbacterium</taxon>
    </lineage>
</organism>
<evidence type="ECO:0000256" key="7">
    <source>
        <dbReference type="RuleBase" id="RU363032"/>
    </source>
</evidence>
<dbReference type="InterPro" id="IPR000515">
    <property type="entry name" value="MetI-like"/>
</dbReference>
<feature type="transmembrane region" description="Helical" evidence="7">
    <location>
        <begin position="26"/>
        <end position="54"/>
    </location>
</feature>
<evidence type="ECO:0000256" key="1">
    <source>
        <dbReference type="ARBA" id="ARBA00004651"/>
    </source>
</evidence>
<feature type="transmembrane region" description="Helical" evidence="7">
    <location>
        <begin position="288"/>
        <end position="308"/>
    </location>
</feature>
<dbReference type="Proteomes" id="UP001300096">
    <property type="component" value="Unassembled WGS sequence"/>
</dbReference>
<evidence type="ECO:0000256" key="2">
    <source>
        <dbReference type="ARBA" id="ARBA00022448"/>
    </source>
</evidence>
<dbReference type="InterPro" id="IPR050809">
    <property type="entry name" value="UgpAE/MalFG_permease"/>
</dbReference>
<comment type="similarity">
    <text evidence="7">Belongs to the binding-protein-dependent transport system permease family.</text>
</comment>
<feature type="transmembrane region" description="Helical" evidence="7">
    <location>
        <begin position="130"/>
        <end position="147"/>
    </location>
</feature>
<dbReference type="CDD" id="cd06261">
    <property type="entry name" value="TM_PBP2"/>
    <property type="match status" value="1"/>
</dbReference>
<evidence type="ECO:0000256" key="6">
    <source>
        <dbReference type="ARBA" id="ARBA00023136"/>
    </source>
</evidence>
<evidence type="ECO:0000256" key="5">
    <source>
        <dbReference type="ARBA" id="ARBA00022989"/>
    </source>
</evidence>
<dbReference type="PANTHER" id="PTHR43227:SF8">
    <property type="entry name" value="DIACETYLCHITOBIOSE UPTAKE SYSTEM PERMEASE PROTEIN DASB"/>
    <property type="match status" value="1"/>
</dbReference>
<keyword evidence="3" id="KW-1003">Cell membrane</keyword>
<reference evidence="9 10" key="1">
    <citation type="submission" date="2021-06" db="EMBL/GenBank/DDBJ databases">
        <title>Genome-based taxonomic framework of Microbacterium strains isolated from marine environment, the description of four new species and reclassification of four preexisting species.</title>
        <authorList>
            <person name="Lee S.D."/>
            <person name="Kim S.-M."/>
            <person name="Byeon Y.-S."/>
            <person name="Yang H.L."/>
            <person name="Kim I.S."/>
        </authorList>
    </citation>
    <scope>NUCLEOTIDE SEQUENCE [LARGE SCALE GENOMIC DNA]</scope>
    <source>
        <strain evidence="9 10">SSW1-49</strain>
    </source>
</reference>
<dbReference type="EMBL" id="JAHWXN010000001">
    <property type="protein sequence ID" value="MCK2034936.1"/>
    <property type="molecule type" value="Genomic_DNA"/>
</dbReference>
<keyword evidence="4 7" id="KW-0812">Transmembrane</keyword>
<name>A0ABT0FB12_9MICO</name>
<dbReference type="PROSITE" id="PS50928">
    <property type="entry name" value="ABC_TM1"/>
    <property type="match status" value="1"/>
</dbReference>
<dbReference type="RefSeq" id="WP_247628388.1">
    <property type="nucleotide sequence ID" value="NZ_JAHWXN010000001.1"/>
</dbReference>
<comment type="caution">
    <text evidence="9">The sequence shown here is derived from an EMBL/GenBank/DDBJ whole genome shotgun (WGS) entry which is preliminary data.</text>
</comment>
<sequence>MTATEALIVVDPKGRRRASTRRLRRGWWVGLLFVAPATLLFAVFGVYTIIYGFLLSFARWNGFSPEWTWTGIDNYVDLLGGNPAVSPRVANATTHTVIGMIVLPVVVVAIGLALALLLNSVKRFRGFLRTVYFLPFVTAGIAVYYAWRFMYQPDGAVNAVLRLIGLNAIAPTDGFLGGTATALGAVLAVQVWSSVPIAMLLFLTGLQTVDDSVIEAARIDGASGGRIVWSIVVPLLNPITALVVVIMLRESLQNFQLYLLMTNGGPVDSSNTLGLQTYTFAFGAATDLGYASALGWILAIVAIVLAIVNMRILRSRQ</sequence>
<dbReference type="InterPro" id="IPR035906">
    <property type="entry name" value="MetI-like_sf"/>
</dbReference>
<evidence type="ECO:0000259" key="8">
    <source>
        <dbReference type="PROSITE" id="PS50928"/>
    </source>
</evidence>
<gene>
    <name evidence="9" type="ORF">KZC51_02195</name>
</gene>